<keyword evidence="3" id="KW-0732">Signal</keyword>
<feature type="region of interest" description="Disordered" evidence="1">
    <location>
        <begin position="20"/>
        <end position="46"/>
    </location>
</feature>
<accession>A0A7I7UH08</accession>
<dbReference type="RefSeq" id="WP_163896982.1">
    <property type="nucleotide sequence ID" value="NZ_AP022599.1"/>
</dbReference>
<keyword evidence="2" id="KW-0472">Membrane</keyword>
<evidence type="ECO:0000256" key="3">
    <source>
        <dbReference type="SAM" id="SignalP"/>
    </source>
</evidence>
<keyword evidence="2" id="KW-1133">Transmembrane helix</keyword>
<evidence type="ECO:0000256" key="1">
    <source>
        <dbReference type="SAM" id="MobiDB-lite"/>
    </source>
</evidence>
<feature type="signal peptide" evidence="3">
    <location>
        <begin position="1"/>
        <end position="17"/>
    </location>
</feature>
<name>A0A7I7UH08_MYCPV</name>
<reference evidence="4 5" key="1">
    <citation type="journal article" date="2019" name="Emerg. Microbes Infect.">
        <title>Comprehensive subspecies identification of 175 nontuberculous mycobacteria species based on 7547 genomic profiles.</title>
        <authorList>
            <person name="Matsumoto Y."/>
            <person name="Kinjo T."/>
            <person name="Motooka D."/>
            <person name="Nabeya D."/>
            <person name="Jung N."/>
            <person name="Uechi K."/>
            <person name="Horii T."/>
            <person name="Iida T."/>
            <person name="Fujita J."/>
            <person name="Nakamura S."/>
        </authorList>
    </citation>
    <scope>NUCLEOTIDE SEQUENCE [LARGE SCALE GENOMIC DNA]</scope>
    <source>
        <strain evidence="4 5">JCM 6370</strain>
    </source>
</reference>
<evidence type="ECO:0000313" key="5">
    <source>
        <dbReference type="Proteomes" id="UP000467252"/>
    </source>
</evidence>
<dbReference type="AlphaFoldDB" id="A0A7I7UH08"/>
<evidence type="ECO:0000313" key="4">
    <source>
        <dbReference type="EMBL" id="BBY79456.1"/>
    </source>
</evidence>
<feature type="compositionally biased region" description="Low complexity" evidence="1">
    <location>
        <begin position="140"/>
        <end position="169"/>
    </location>
</feature>
<feature type="chain" id="PRO_5038445568" evidence="3">
    <location>
        <begin position="18"/>
        <end position="462"/>
    </location>
</feature>
<keyword evidence="2" id="KW-0812">Transmembrane</keyword>
<feature type="region of interest" description="Disordered" evidence="1">
    <location>
        <begin position="109"/>
        <end position="175"/>
    </location>
</feature>
<feature type="transmembrane region" description="Helical" evidence="2">
    <location>
        <begin position="376"/>
        <end position="400"/>
    </location>
</feature>
<sequence>MCTLVVGLFIGSAGAVAVADSETGGSSTPSQGTTGTNDGQQSPNKLTAGFGVASKVTTAITTGVVKVGSAPIAEDDAAAIDTSEDVDGLDSSLTDLAEGGEDDAVAVASDVDETETTSEAPGASEVSEVTPLPAADLNVTTPETTTTAAASTTPASASPEAATPTSATPKPGWRSGLDGFLTDVTPPQGGPYTYSTYRSEQFFKAIEPITNAFTTVVQVMGTVPHTLAALPTSKTPIRDVITSVQYMLTTVADAIVPIVYVPRNLYALMVTVPPVELPVFAGPITSERPTPVPAPESPLFGPQASLLPYSAPADAPLFGTMTPRAALGTAVSSGLNMPLSVAGTVPAAPETVTSSDAKSFLDHVVSAVLVPASLTALAALALPGVAGLLIIVAAGIRLGYRQAKAAFVMRASGIARFAGSGPVGVVRSGSFITLRQRARGPRTKRAVCPQSAGVVRILEEVA</sequence>
<dbReference type="EMBL" id="AP022599">
    <property type="protein sequence ID" value="BBY79456.1"/>
    <property type="molecule type" value="Genomic_DNA"/>
</dbReference>
<keyword evidence="5" id="KW-1185">Reference proteome</keyword>
<evidence type="ECO:0000256" key="2">
    <source>
        <dbReference type="SAM" id="Phobius"/>
    </source>
</evidence>
<proteinExistence type="predicted"/>
<organism evidence="4 5">
    <name type="scientific">Mycolicibacterium pulveris</name>
    <name type="common">Mycobacterium pulveris</name>
    <dbReference type="NCBI Taxonomy" id="36813"/>
    <lineage>
        <taxon>Bacteria</taxon>
        <taxon>Bacillati</taxon>
        <taxon>Actinomycetota</taxon>
        <taxon>Actinomycetes</taxon>
        <taxon>Mycobacteriales</taxon>
        <taxon>Mycobacteriaceae</taxon>
        <taxon>Mycolicibacterium</taxon>
    </lineage>
</organism>
<protein>
    <submittedName>
        <fullName evidence="4">Uncharacterized protein</fullName>
    </submittedName>
</protein>
<dbReference type="Proteomes" id="UP000467252">
    <property type="component" value="Chromosome"/>
</dbReference>
<feature type="compositionally biased region" description="Low complexity" evidence="1">
    <location>
        <begin position="21"/>
        <end position="36"/>
    </location>
</feature>
<gene>
    <name evidence="4" type="ORF">MPUL_06140</name>
</gene>